<evidence type="ECO:0000259" key="1">
    <source>
        <dbReference type="Pfam" id="PF13924"/>
    </source>
</evidence>
<organism evidence="2 3">
    <name type="scientific">Flavobacterium alkalisoli</name>
    <dbReference type="NCBI Taxonomy" id="2602769"/>
    <lineage>
        <taxon>Bacteria</taxon>
        <taxon>Pseudomonadati</taxon>
        <taxon>Bacteroidota</taxon>
        <taxon>Flavobacteriia</taxon>
        <taxon>Flavobacteriales</taxon>
        <taxon>Flavobacteriaceae</taxon>
        <taxon>Flavobacterium</taxon>
    </lineage>
</organism>
<dbReference type="Pfam" id="PF13924">
    <property type="entry name" value="Lipocalin_5"/>
    <property type="match status" value="1"/>
</dbReference>
<protein>
    <submittedName>
        <fullName evidence="2">Lipocalin-like domain-containing protein</fullName>
    </submittedName>
</protein>
<dbReference type="OrthoDB" id="118834at2"/>
<keyword evidence="3" id="KW-1185">Reference proteome</keyword>
<dbReference type="InterPro" id="IPR024311">
    <property type="entry name" value="Lipocalin-like"/>
</dbReference>
<feature type="domain" description="Lipocalin-like" evidence="1">
    <location>
        <begin position="12"/>
        <end position="111"/>
    </location>
</feature>
<name>A0A5B9FYB1_9FLAO</name>
<gene>
    <name evidence="2" type="ORF">FUA48_15955</name>
</gene>
<dbReference type="KEGG" id="fak:FUA48_15955"/>
<proteinExistence type="predicted"/>
<dbReference type="EMBL" id="CP042831">
    <property type="protein sequence ID" value="QEE51016.1"/>
    <property type="molecule type" value="Genomic_DNA"/>
</dbReference>
<dbReference type="Proteomes" id="UP000321222">
    <property type="component" value="Chromosome"/>
</dbReference>
<accession>A0A5B9FYB1</accession>
<evidence type="ECO:0000313" key="2">
    <source>
        <dbReference type="EMBL" id="QEE51016.1"/>
    </source>
</evidence>
<sequence>MIMKNNNLEEAYKLLSAKLQIQNTATPLFGENPGGLLIFTENMRFNVVLHDLDVPKFRTEDRSLGSCEELKAAVKGALALYGTYSVDEHGDFTGQHVIGCTFPNWNGLERRSNELTLERKGGLLVEHLPLENDAFVLIEWQRIED</sequence>
<reference evidence="2 3" key="1">
    <citation type="submission" date="2019-08" db="EMBL/GenBank/DDBJ databases">
        <title>Flavobacterium alkalisoli sp. nov., isolated from rhizosphere soil of Suaeda salsa.</title>
        <authorList>
            <person name="Sun J.-Q."/>
            <person name="Xu L."/>
        </authorList>
    </citation>
    <scope>NUCLEOTIDE SEQUENCE [LARGE SCALE GENOMIC DNA]</scope>
    <source>
        <strain evidence="2 3">XS-5</strain>
    </source>
</reference>
<dbReference type="AlphaFoldDB" id="A0A5B9FYB1"/>
<evidence type="ECO:0000313" key="3">
    <source>
        <dbReference type="Proteomes" id="UP000321222"/>
    </source>
</evidence>